<feature type="domain" description="Transcription regulator TrmB C-terminal" evidence="3">
    <location>
        <begin position="124"/>
        <end position="249"/>
    </location>
</feature>
<dbReference type="InterPro" id="IPR002831">
    <property type="entry name" value="Tscrpt_reg_TrmB_N"/>
</dbReference>
<proteinExistence type="inferred from homology"/>
<dbReference type="RefSeq" id="WP_229113017.1">
    <property type="nucleotide sequence ID" value="NZ_CP064787.1"/>
</dbReference>
<dbReference type="Gene3D" id="1.10.10.10">
    <property type="entry name" value="Winged helix-like DNA-binding domain superfamily/Winged helix DNA-binding domain"/>
    <property type="match status" value="1"/>
</dbReference>
<dbReference type="Pfam" id="PF11495">
    <property type="entry name" value="Regulator_TrmB"/>
    <property type="match status" value="1"/>
</dbReference>
<reference evidence="4" key="1">
    <citation type="submission" date="2020-11" db="EMBL/GenBank/DDBJ databases">
        <title>Carbohydrate-dependent, anaerobic sulfur respiration: A novel catabolism in halophilic archaea.</title>
        <authorList>
            <person name="Sorokin D.Y."/>
            <person name="Messina E."/>
            <person name="Smedile F."/>
            <person name="La Cono V."/>
            <person name="Hallsworth J.E."/>
            <person name="Yakimov M.M."/>
        </authorList>
    </citation>
    <scope>NUCLEOTIDE SEQUENCE</scope>
    <source>
        <strain evidence="4">HSR12-1</strain>
    </source>
</reference>
<dbReference type="InterPro" id="IPR051797">
    <property type="entry name" value="TrmB-like"/>
</dbReference>
<dbReference type="Pfam" id="PF01978">
    <property type="entry name" value="TrmB"/>
    <property type="match status" value="1"/>
</dbReference>
<name>A0A897N0Q9_9EURY</name>
<dbReference type="AlphaFoldDB" id="A0A897N0Q9"/>
<dbReference type="PANTHER" id="PTHR34293">
    <property type="entry name" value="HTH-TYPE TRANSCRIPTIONAL REGULATOR TRMBL2"/>
    <property type="match status" value="1"/>
</dbReference>
<gene>
    <name evidence="4" type="ORF">HSR121_2192</name>
</gene>
<evidence type="ECO:0000313" key="4">
    <source>
        <dbReference type="EMBL" id="QSG06522.1"/>
    </source>
</evidence>
<sequence length="277" mass="30299">MTKRTSSDGIDAVVEESVELLQGFELTEYEAKSFVALSRISTGTAKEVAEVADIPQARVYDCMETLHDRGLVDIQQSTPRRFRASEPEEAVATLQRQYMDRLDRLRELFPRLESPDREDESVDVWVMEGSTEVSERLRELASAAEDEVLLALAVEELLTDELLGALDDAAERGVSVVVGSPGEPIRDRVAATAATARVVETWTWWEAYPVRPGAVSAVLMVDGESMLVSADAASALPGVSNHRAVWTDSERAPLVKMLRPLLARAVDPSGVDSFASP</sequence>
<dbReference type="EMBL" id="CP064787">
    <property type="protein sequence ID" value="QSG06522.1"/>
    <property type="molecule type" value="Genomic_DNA"/>
</dbReference>
<evidence type="ECO:0000313" key="5">
    <source>
        <dbReference type="Proteomes" id="UP000663525"/>
    </source>
</evidence>
<dbReference type="InterPro" id="IPR036390">
    <property type="entry name" value="WH_DNA-bd_sf"/>
</dbReference>
<dbReference type="GeneID" id="68855758"/>
<dbReference type="Proteomes" id="UP000663525">
    <property type="component" value="Chromosome"/>
</dbReference>
<evidence type="ECO:0000259" key="2">
    <source>
        <dbReference type="Pfam" id="PF01978"/>
    </source>
</evidence>
<dbReference type="InterPro" id="IPR036388">
    <property type="entry name" value="WH-like_DNA-bd_sf"/>
</dbReference>
<organism evidence="4 5">
    <name type="scientific">Halapricum desulfuricans</name>
    <dbReference type="NCBI Taxonomy" id="2841257"/>
    <lineage>
        <taxon>Archaea</taxon>
        <taxon>Methanobacteriati</taxon>
        <taxon>Methanobacteriota</taxon>
        <taxon>Stenosarchaea group</taxon>
        <taxon>Halobacteria</taxon>
        <taxon>Halobacteriales</taxon>
        <taxon>Haloarculaceae</taxon>
        <taxon>Halapricum</taxon>
    </lineage>
</organism>
<feature type="domain" description="Transcription regulator TrmB N-terminal" evidence="2">
    <location>
        <begin position="21"/>
        <end position="88"/>
    </location>
</feature>
<dbReference type="PANTHER" id="PTHR34293:SF1">
    <property type="entry name" value="HTH-TYPE TRANSCRIPTIONAL REGULATOR TRMBL2"/>
    <property type="match status" value="1"/>
</dbReference>
<comment type="similarity">
    <text evidence="1">Belongs to the transcriptional regulator TrmB family.</text>
</comment>
<evidence type="ECO:0000259" key="3">
    <source>
        <dbReference type="Pfam" id="PF11495"/>
    </source>
</evidence>
<accession>A0A897N0Q9</accession>
<dbReference type="SUPFAM" id="SSF46785">
    <property type="entry name" value="Winged helix' DNA-binding domain"/>
    <property type="match status" value="1"/>
</dbReference>
<dbReference type="InterPro" id="IPR021586">
    <property type="entry name" value="Tscrpt_reg_TrmB_C"/>
</dbReference>
<evidence type="ECO:0000256" key="1">
    <source>
        <dbReference type="ARBA" id="ARBA00007287"/>
    </source>
</evidence>
<protein>
    <submittedName>
        <fullName evidence="4">Sugar-specific transcriptional regulator TrmB</fullName>
    </submittedName>
</protein>